<dbReference type="Proteomes" id="UP000294919">
    <property type="component" value="Unassembled WGS sequence"/>
</dbReference>
<evidence type="ECO:0000313" key="2">
    <source>
        <dbReference type="EMBL" id="TCO72187.1"/>
    </source>
</evidence>
<organism evidence="2 3">
    <name type="scientific">Marinisporobacter balticus</name>
    <dbReference type="NCBI Taxonomy" id="2018667"/>
    <lineage>
        <taxon>Bacteria</taxon>
        <taxon>Bacillati</taxon>
        <taxon>Bacillota</taxon>
        <taxon>Clostridia</taxon>
        <taxon>Peptostreptococcales</taxon>
        <taxon>Thermotaleaceae</taxon>
        <taxon>Marinisporobacter</taxon>
    </lineage>
</organism>
<protein>
    <submittedName>
        <fullName evidence="2">Uncharacterized protein</fullName>
    </submittedName>
</protein>
<keyword evidence="1" id="KW-0812">Transmembrane</keyword>
<dbReference type="RefSeq" id="WP_132246358.1">
    <property type="nucleotide sequence ID" value="NZ_SLWV01000019.1"/>
</dbReference>
<feature type="transmembrane region" description="Helical" evidence="1">
    <location>
        <begin position="119"/>
        <end position="136"/>
    </location>
</feature>
<evidence type="ECO:0000256" key="1">
    <source>
        <dbReference type="SAM" id="Phobius"/>
    </source>
</evidence>
<feature type="transmembrane region" description="Helical" evidence="1">
    <location>
        <begin position="92"/>
        <end position="113"/>
    </location>
</feature>
<accession>A0A4R2KIH4</accession>
<dbReference type="AlphaFoldDB" id="A0A4R2KIH4"/>
<keyword evidence="1" id="KW-1133">Transmembrane helix</keyword>
<sequence length="153" mass="16841">MAKRKDIEIKTKYSTLQELVSNCRDIKKKTIYSTKGLGKAQISGEVYADGRFELSSTKDGGSSFEFIGKAEEREDGVYMVGEIKPKGSSVGMAYMVGIVGVILGLFLMLILMYKGGKSQALVMGLAFFLAPVLNILHLKRSDALYEDIIRKVS</sequence>
<dbReference type="EMBL" id="SLWV01000019">
    <property type="protein sequence ID" value="TCO72187.1"/>
    <property type="molecule type" value="Genomic_DNA"/>
</dbReference>
<name>A0A4R2KIH4_9FIRM</name>
<keyword evidence="3" id="KW-1185">Reference proteome</keyword>
<keyword evidence="1" id="KW-0472">Membrane</keyword>
<evidence type="ECO:0000313" key="3">
    <source>
        <dbReference type="Proteomes" id="UP000294919"/>
    </source>
</evidence>
<reference evidence="2 3" key="1">
    <citation type="submission" date="2019-03" db="EMBL/GenBank/DDBJ databases">
        <title>Genomic Encyclopedia of Type Strains, Phase IV (KMG-IV): sequencing the most valuable type-strain genomes for metagenomic binning, comparative biology and taxonomic classification.</title>
        <authorList>
            <person name="Goeker M."/>
        </authorList>
    </citation>
    <scope>NUCLEOTIDE SEQUENCE [LARGE SCALE GENOMIC DNA]</scope>
    <source>
        <strain evidence="2 3">DSM 102940</strain>
    </source>
</reference>
<proteinExistence type="predicted"/>
<comment type="caution">
    <text evidence="2">The sequence shown here is derived from an EMBL/GenBank/DDBJ whole genome shotgun (WGS) entry which is preliminary data.</text>
</comment>
<gene>
    <name evidence="2" type="ORF">EV214_11951</name>
</gene>